<dbReference type="RefSeq" id="WP_137450609.1">
    <property type="nucleotide sequence ID" value="NZ_SZZH01000003.1"/>
</dbReference>
<organism evidence="2 3">
    <name type="scientific">Nakamurella flava</name>
    <dbReference type="NCBI Taxonomy" id="2576308"/>
    <lineage>
        <taxon>Bacteria</taxon>
        <taxon>Bacillati</taxon>
        <taxon>Actinomycetota</taxon>
        <taxon>Actinomycetes</taxon>
        <taxon>Nakamurellales</taxon>
        <taxon>Nakamurellaceae</taxon>
        <taxon>Nakamurella</taxon>
    </lineage>
</organism>
<feature type="compositionally biased region" description="Low complexity" evidence="1">
    <location>
        <begin position="269"/>
        <end position="287"/>
    </location>
</feature>
<proteinExistence type="predicted"/>
<accession>A0A4U6QFT2</accession>
<dbReference type="OrthoDB" id="4202223at2"/>
<protein>
    <submittedName>
        <fullName evidence="2">DUF333 domain-containing protein</fullName>
    </submittedName>
</protein>
<evidence type="ECO:0000313" key="3">
    <source>
        <dbReference type="Proteomes" id="UP000306985"/>
    </source>
</evidence>
<dbReference type="AlphaFoldDB" id="A0A4U6QFT2"/>
<evidence type="ECO:0000313" key="2">
    <source>
        <dbReference type="EMBL" id="TKV58948.1"/>
    </source>
</evidence>
<gene>
    <name evidence="2" type="ORF">FDO65_15830</name>
</gene>
<keyword evidence="3" id="KW-1185">Reference proteome</keyword>
<name>A0A4U6QFT2_9ACTN</name>
<dbReference type="EMBL" id="SZZH01000003">
    <property type="protein sequence ID" value="TKV58948.1"/>
    <property type="molecule type" value="Genomic_DNA"/>
</dbReference>
<dbReference type="Proteomes" id="UP000306985">
    <property type="component" value="Unassembled WGS sequence"/>
</dbReference>
<reference evidence="2 3" key="1">
    <citation type="submission" date="2019-05" db="EMBL/GenBank/DDBJ databases">
        <title>Nakamurella sp. N5BH11, whole genome shotgun sequence.</title>
        <authorList>
            <person name="Tuo L."/>
        </authorList>
    </citation>
    <scope>NUCLEOTIDE SEQUENCE [LARGE SCALE GENOMIC DNA]</scope>
    <source>
        <strain evidence="2 3">N5BH11</strain>
    </source>
</reference>
<comment type="caution">
    <text evidence="2">The sequence shown here is derived from an EMBL/GenBank/DDBJ whole genome shotgun (WGS) entry which is preliminary data.</text>
</comment>
<feature type="region of interest" description="Disordered" evidence="1">
    <location>
        <begin position="263"/>
        <end position="287"/>
    </location>
</feature>
<sequence>MTTAGQRPPRIVGPAGRGPIRVAAAALAVGTVLAVAACSSGGASVESASTAASGSSAAAPSSAASALSSSAATARSGIPVSPTSSATAASGGGDGGGAAYCESKGGDVQTRDATFGTNGDQTGWLPLAGTTQVCRFQADDEARSRIYVDFATLTSARPTLAGLAYLSRPPVPTSSGGANPATGYCAKLGGSSTFGEISASGGGWVNKDDPDEVVVNLCVFPDESFIDEWGLAYHAGGVVRGLDLTQVMTYQPPDPLPGVFPVGTPIGQPTVGVTGSPSPSSTSTPTS</sequence>
<evidence type="ECO:0000256" key="1">
    <source>
        <dbReference type="SAM" id="MobiDB-lite"/>
    </source>
</evidence>